<evidence type="ECO:0000313" key="2">
    <source>
        <dbReference type="Proteomes" id="UP000712600"/>
    </source>
</evidence>
<accession>A0A8S9SQY3</accession>
<protein>
    <submittedName>
        <fullName evidence="1">Uncharacterized protein</fullName>
    </submittedName>
</protein>
<organism evidence="1 2">
    <name type="scientific">Brassica cretica</name>
    <name type="common">Mustard</name>
    <dbReference type="NCBI Taxonomy" id="69181"/>
    <lineage>
        <taxon>Eukaryota</taxon>
        <taxon>Viridiplantae</taxon>
        <taxon>Streptophyta</taxon>
        <taxon>Embryophyta</taxon>
        <taxon>Tracheophyta</taxon>
        <taxon>Spermatophyta</taxon>
        <taxon>Magnoliopsida</taxon>
        <taxon>eudicotyledons</taxon>
        <taxon>Gunneridae</taxon>
        <taxon>Pentapetalae</taxon>
        <taxon>rosids</taxon>
        <taxon>malvids</taxon>
        <taxon>Brassicales</taxon>
        <taxon>Brassicaceae</taxon>
        <taxon>Brassiceae</taxon>
        <taxon>Brassica</taxon>
    </lineage>
</organism>
<comment type="caution">
    <text evidence="1">The sequence shown here is derived from an EMBL/GenBank/DDBJ whole genome shotgun (WGS) entry which is preliminary data.</text>
</comment>
<dbReference type="Proteomes" id="UP000712600">
    <property type="component" value="Unassembled WGS sequence"/>
</dbReference>
<reference evidence="1" key="1">
    <citation type="submission" date="2019-12" db="EMBL/GenBank/DDBJ databases">
        <title>Genome sequencing and annotation of Brassica cretica.</title>
        <authorList>
            <person name="Studholme D.J."/>
            <person name="Sarris P."/>
        </authorList>
    </citation>
    <scope>NUCLEOTIDE SEQUENCE</scope>
    <source>
        <strain evidence="1">PFS-109/04</strain>
        <tissue evidence="1">Leaf</tissue>
    </source>
</reference>
<dbReference type="AlphaFoldDB" id="A0A8S9SQY3"/>
<gene>
    <name evidence="1" type="ORF">F2Q69_00036459</name>
</gene>
<name>A0A8S9SQY3_BRACR</name>
<evidence type="ECO:0000313" key="1">
    <source>
        <dbReference type="EMBL" id="KAF3604622.1"/>
    </source>
</evidence>
<sequence>MLRKTTILRIVPSACAPHKGILHILHQSSVDVVTEVFNRASTLLEMNLAFSLKARRLIRF</sequence>
<dbReference type="EMBL" id="QGKX02000004">
    <property type="protein sequence ID" value="KAF3604622.1"/>
    <property type="molecule type" value="Genomic_DNA"/>
</dbReference>
<proteinExistence type="predicted"/>